<name>A0A482N263_9CAUD</name>
<gene>
    <name evidence="1" type="ORF">WF5505_00057</name>
</gene>
<accession>A0A482N263</accession>
<dbReference type="Proteomes" id="UP000307942">
    <property type="component" value="Segment"/>
</dbReference>
<organism evidence="1 2">
    <name type="scientific">Escherichia phage vB_EcoS_WF5505</name>
    <dbReference type="NCBI Taxonomy" id="2508186"/>
    <lineage>
        <taxon>Viruses</taxon>
        <taxon>Duplodnaviria</taxon>
        <taxon>Heunggongvirae</taxon>
        <taxon>Uroviricota</taxon>
        <taxon>Caudoviricetes</taxon>
        <taxon>Dhillonvirus</taxon>
        <taxon>Dhillonvirus WF5505</taxon>
    </lineage>
</organism>
<evidence type="ECO:0000313" key="1">
    <source>
        <dbReference type="EMBL" id="QBQ80557.1"/>
    </source>
</evidence>
<sequence>MAKFFVLATCHKTNDHFSFMVVNHDASMCWIDAQHEVHRRVEQAGMANICKYVIVQFTRVE</sequence>
<evidence type="ECO:0000313" key="2">
    <source>
        <dbReference type="Proteomes" id="UP000307942"/>
    </source>
</evidence>
<dbReference type="EMBL" id="MK373790">
    <property type="protein sequence ID" value="QBQ80557.1"/>
    <property type="molecule type" value="Genomic_DNA"/>
</dbReference>
<protein>
    <submittedName>
        <fullName evidence="1">Uncharacterized protein</fullName>
    </submittedName>
</protein>
<reference evidence="1 2" key="1">
    <citation type="submission" date="2019-01" db="EMBL/GenBank/DDBJ databases">
        <title>Still something new to discover - new insights into E. coli phage diversity and taxonomy.</title>
        <authorList>
            <person name="Korf I.H.E."/>
            <person name="Adriaennsens E."/>
            <person name="Dreiseikelmann B."/>
            <person name="Kropinski A."/>
            <person name="Nimtz M."/>
            <person name="Meier-Kolthoff J.P."/>
            <person name="Rohde M."/>
            <person name="van Raaij M."/>
            <person name="Wittmann J."/>
        </authorList>
    </citation>
    <scope>NUCLEOTIDE SEQUENCE [LARGE SCALE GENOMIC DNA]</scope>
</reference>
<keyword evidence="2" id="KW-1185">Reference proteome</keyword>
<proteinExistence type="predicted"/>